<keyword evidence="3" id="KW-1185">Reference proteome</keyword>
<dbReference type="PIRSF" id="PIRSF017082">
    <property type="entry name" value="YflP"/>
    <property type="match status" value="1"/>
</dbReference>
<comment type="similarity">
    <text evidence="1">Belongs to the UPF0065 (bug) family.</text>
</comment>
<accession>A0A853FQ36</accession>
<proteinExistence type="inferred from homology"/>
<dbReference type="Gene3D" id="3.40.190.10">
    <property type="entry name" value="Periplasmic binding protein-like II"/>
    <property type="match status" value="1"/>
</dbReference>
<organism evidence="2 3">
    <name type="scientific">Parapusillimonas granuli</name>
    <dbReference type="NCBI Taxonomy" id="380911"/>
    <lineage>
        <taxon>Bacteria</taxon>
        <taxon>Pseudomonadati</taxon>
        <taxon>Pseudomonadota</taxon>
        <taxon>Betaproteobacteria</taxon>
        <taxon>Burkholderiales</taxon>
        <taxon>Alcaligenaceae</taxon>
        <taxon>Parapusillimonas</taxon>
    </lineage>
</organism>
<dbReference type="RefSeq" id="WP_180152968.1">
    <property type="nucleotide sequence ID" value="NZ_JACCEM010000001.1"/>
</dbReference>
<dbReference type="Gene3D" id="3.40.190.150">
    <property type="entry name" value="Bordetella uptake gene, domain 1"/>
    <property type="match status" value="1"/>
</dbReference>
<dbReference type="CDD" id="cd07012">
    <property type="entry name" value="PBP2_Bug_TTT"/>
    <property type="match status" value="1"/>
</dbReference>
<dbReference type="InterPro" id="IPR005064">
    <property type="entry name" value="BUG"/>
</dbReference>
<sequence length="327" mass="34481">MKHSYTAIVARSFIAGLLLVGWGSATATSFPERTIQMVVGFPGGQSTDLAARQIAKGMSDILKESVIVLNQPGAGGGISHRTVKIAAPDGYTLVMGSTGTLAINPSLYSNLPYDPLEDFEPIVLATATPHVLFVSGKSPINNLKELVAYAKANPGIVAYGSAGSGTTGHIAMELLKKETDIDMLHIPYKGSPAMVNGVIGGDVIVGFEPISTLIAMQESGLVKFLGIGTLTRHPGFPELTTLAEQGLPKLEVVPWTAILAPKGTPAPIIEKLNIVINEVLKDPELVAEYNRNGRSILGGSSSDAKNHLEREHARWAEAVKISGSKVD</sequence>
<name>A0A853FQ36_9BURK</name>
<reference evidence="2 3" key="1">
    <citation type="submission" date="2020-07" db="EMBL/GenBank/DDBJ databases">
        <title>Taxonomic revisions and descriptions of new bacterial species based on genomic comparisons in the high-G+C-content subgroup of the family Alcaligenaceae.</title>
        <authorList>
            <person name="Szabo A."/>
            <person name="Felfoldi T."/>
        </authorList>
    </citation>
    <scope>NUCLEOTIDE SEQUENCE [LARGE SCALE GENOMIC DNA]</scope>
    <source>
        <strain evidence="2 3">LMG 24012</strain>
    </source>
</reference>
<dbReference type="SUPFAM" id="SSF53850">
    <property type="entry name" value="Periplasmic binding protein-like II"/>
    <property type="match status" value="1"/>
</dbReference>
<comment type="caution">
    <text evidence="2">The sequence shown here is derived from an EMBL/GenBank/DDBJ whole genome shotgun (WGS) entry which is preliminary data.</text>
</comment>
<dbReference type="InterPro" id="IPR042100">
    <property type="entry name" value="Bug_dom1"/>
</dbReference>
<evidence type="ECO:0000313" key="3">
    <source>
        <dbReference type="Proteomes" id="UP000559809"/>
    </source>
</evidence>
<evidence type="ECO:0000313" key="2">
    <source>
        <dbReference type="EMBL" id="NYT47865.1"/>
    </source>
</evidence>
<dbReference type="AlphaFoldDB" id="A0A853FQ36"/>
<dbReference type="Proteomes" id="UP000559809">
    <property type="component" value="Unassembled WGS sequence"/>
</dbReference>
<dbReference type="PANTHER" id="PTHR42928:SF5">
    <property type="entry name" value="BLR1237 PROTEIN"/>
    <property type="match status" value="1"/>
</dbReference>
<dbReference type="PANTHER" id="PTHR42928">
    <property type="entry name" value="TRICARBOXYLATE-BINDING PROTEIN"/>
    <property type="match status" value="1"/>
</dbReference>
<dbReference type="Pfam" id="PF03401">
    <property type="entry name" value="TctC"/>
    <property type="match status" value="1"/>
</dbReference>
<protein>
    <submittedName>
        <fullName evidence="2">Tripartite tricarboxylate transporter substrate binding protein</fullName>
    </submittedName>
</protein>
<evidence type="ECO:0000256" key="1">
    <source>
        <dbReference type="ARBA" id="ARBA00006987"/>
    </source>
</evidence>
<gene>
    <name evidence="2" type="ORF">H0A72_00935</name>
</gene>
<dbReference type="EMBL" id="JACCEM010000001">
    <property type="protein sequence ID" value="NYT47865.1"/>
    <property type="molecule type" value="Genomic_DNA"/>
</dbReference>